<dbReference type="Pfam" id="PF01850">
    <property type="entry name" value="PIN"/>
    <property type="match status" value="1"/>
</dbReference>
<keyword evidence="4" id="KW-0460">Magnesium</keyword>
<evidence type="ECO:0000256" key="1">
    <source>
        <dbReference type="ARBA" id="ARBA00022722"/>
    </source>
</evidence>
<keyword evidence="7" id="KW-1185">Reference proteome</keyword>
<proteinExistence type="predicted"/>
<dbReference type="KEGG" id="amam:HPC72_06165"/>
<name>A0A6M8B5E5_9ACTO</name>
<evidence type="ECO:0000313" key="7">
    <source>
        <dbReference type="Proteomes" id="UP000504752"/>
    </source>
</evidence>
<reference evidence="6 7" key="1">
    <citation type="submission" date="2020-05" db="EMBL/GenBank/DDBJ databases">
        <title>Actinomyces sp. zg-325.</title>
        <authorList>
            <person name="Yang C."/>
        </authorList>
    </citation>
    <scope>NUCLEOTIDE SEQUENCE [LARGE SCALE GENOMIC DNA]</scope>
    <source>
        <strain evidence="7">zg-325</strain>
    </source>
</reference>
<dbReference type="Gene3D" id="3.40.50.1010">
    <property type="entry name" value="5'-nuclease"/>
    <property type="match status" value="1"/>
</dbReference>
<gene>
    <name evidence="6" type="ORF">HPC72_06165</name>
</gene>
<dbReference type="AlphaFoldDB" id="A0A6M8B5E5"/>
<dbReference type="CDD" id="cd09874">
    <property type="entry name" value="PIN_MT3492-like"/>
    <property type="match status" value="1"/>
</dbReference>
<evidence type="ECO:0000256" key="3">
    <source>
        <dbReference type="ARBA" id="ARBA00022801"/>
    </source>
</evidence>
<keyword evidence="3" id="KW-0378">Hydrolase</keyword>
<dbReference type="Proteomes" id="UP000504752">
    <property type="component" value="Chromosome"/>
</dbReference>
<dbReference type="RefSeq" id="WP_159523334.1">
    <property type="nucleotide sequence ID" value="NZ_CP053642.1"/>
</dbReference>
<dbReference type="InterPro" id="IPR002716">
    <property type="entry name" value="PIN_dom"/>
</dbReference>
<evidence type="ECO:0000256" key="4">
    <source>
        <dbReference type="ARBA" id="ARBA00022842"/>
    </source>
</evidence>
<evidence type="ECO:0000259" key="5">
    <source>
        <dbReference type="Pfam" id="PF01850"/>
    </source>
</evidence>
<organism evidence="6 7">
    <name type="scientific">Actinomyces marmotae</name>
    <dbReference type="NCBI Taxonomy" id="2737173"/>
    <lineage>
        <taxon>Bacteria</taxon>
        <taxon>Bacillati</taxon>
        <taxon>Actinomycetota</taxon>
        <taxon>Actinomycetes</taxon>
        <taxon>Actinomycetales</taxon>
        <taxon>Actinomycetaceae</taxon>
        <taxon>Actinomyces</taxon>
    </lineage>
</organism>
<dbReference type="EMBL" id="CP053642">
    <property type="protein sequence ID" value="QKD79877.1"/>
    <property type="molecule type" value="Genomic_DNA"/>
</dbReference>
<protein>
    <submittedName>
        <fullName evidence="6">Type II toxin-antitoxin system VapC family toxin</fullName>
    </submittedName>
</protein>
<dbReference type="GO" id="GO:0046872">
    <property type="term" value="F:metal ion binding"/>
    <property type="evidence" value="ECO:0007669"/>
    <property type="project" value="UniProtKB-KW"/>
</dbReference>
<dbReference type="GO" id="GO:0004518">
    <property type="term" value="F:nuclease activity"/>
    <property type="evidence" value="ECO:0007669"/>
    <property type="project" value="UniProtKB-KW"/>
</dbReference>
<keyword evidence="2" id="KW-0479">Metal-binding</keyword>
<evidence type="ECO:0000313" key="6">
    <source>
        <dbReference type="EMBL" id="QKD79877.1"/>
    </source>
</evidence>
<accession>A0A6M8B5E5</accession>
<keyword evidence="1" id="KW-0540">Nuclease</keyword>
<dbReference type="InterPro" id="IPR029060">
    <property type="entry name" value="PIN-like_dom_sf"/>
</dbReference>
<sequence>MKWYLDTSAALKLLVEEAESAALAQMIDEQNADLVSALLLETELRRAASRNRLLTQGAVTELLEGVSLYDMPRSLYTEAGLVGGRSLRSLEALHLTAAIRCGATYLITYDKRLIDSARDMGVQVLAPGADPPLDGE</sequence>
<feature type="domain" description="PIN" evidence="5">
    <location>
        <begin position="4"/>
        <end position="115"/>
    </location>
</feature>
<dbReference type="GO" id="GO:0016787">
    <property type="term" value="F:hydrolase activity"/>
    <property type="evidence" value="ECO:0007669"/>
    <property type="project" value="UniProtKB-KW"/>
</dbReference>
<dbReference type="SUPFAM" id="SSF88723">
    <property type="entry name" value="PIN domain-like"/>
    <property type="match status" value="1"/>
</dbReference>
<evidence type="ECO:0000256" key="2">
    <source>
        <dbReference type="ARBA" id="ARBA00022723"/>
    </source>
</evidence>